<comment type="catalytic activity">
    <reaction evidence="3">
        <text>2 L-glutamate + NADP(+) = L-glutamine + 2-oxoglutarate + NADPH + H(+)</text>
        <dbReference type="Rhea" id="RHEA:15501"/>
        <dbReference type="ChEBI" id="CHEBI:15378"/>
        <dbReference type="ChEBI" id="CHEBI:16810"/>
        <dbReference type="ChEBI" id="CHEBI:29985"/>
        <dbReference type="ChEBI" id="CHEBI:57783"/>
        <dbReference type="ChEBI" id="CHEBI:58349"/>
        <dbReference type="ChEBI" id="CHEBI:58359"/>
        <dbReference type="EC" id="1.4.1.13"/>
    </reaction>
</comment>
<evidence type="ECO:0000259" key="5">
    <source>
        <dbReference type="Pfam" id="PF04898"/>
    </source>
</evidence>
<dbReference type="KEGG" id="sazo:D1868_08975"/>
<keyword evidence="3" id="KW-0285">Flavoprotein</keyword>
<feature type="domain" description="Glutamate synthase" evidence="4">
    <location>
        <begin position="71"/>
        <end position="378"/>
    </location>
</feature>
<evidence type="ECO:0000256" key="2">
    <source>
        <dbReference type="ARBA" id="ARBA00023002"/>
    </source>
</evidence>
<dbReference type="OrthoDB" id="2837at2157"/>
<evidence type="ECO:0000313" key="7">
    <source>
        <dbReference type="Proteomes" id="UP000423396"/>
    </source>
</evidence>
<keyword evidence="2 3" id="KW-0560">Oxidoreductase</keyword>
<dbReference type="InterPro" id="IPR013785">
    <property type="entry name" value="Aldolase_TIM"/>
</dbReference>
<name>A0A650CQP0_9CREN</name>
<keyword evidence="3" id="KW-0521">NADP</keyword>
<keyword evidence="7" id="KW-1185">Reference proteome</keyword>
<dbReference type="AlphaFoldDB" id="A0A650CQP0"/>
<dbReference type="PIRSF" id="PIRSF500061">
    <property type="entry name" value="GOGAT_lg2_archl"/>
    <property type="match status" value="1"/>
</dbReference>
<dbReference type="GeneID" id="42799199"/>
<dbReference type="GO" id="GO:0006537">
    <property type="term" value="P:glutamate biosynthetic process"/>
    <property type="evidence" value="ECO:0007669"/>
    <property type="project" value="UniProtKB-KW"/>
</dbReference>
<evidence type="ECO:0000313" key="6">
    <source>
        <dbReference type="EMBL" id="QGR20108.1"/>
    </source>
</evidence>
<dbReference type="Gene3D" id="3.20.20.70">
    <property type="entry name" value="Aldolase class I"/>
    <property type="match status" value="3"/>
</dbReference>
<organism evidence="6 7">
    <name type="scientific">Stygiolobus azoricus</name>
    <dbReference type="NCBI Taxonomy" id="41675"/>
    <lineage>
        <taxon>Archaea</taxon>
        <taxon>Thermoproteota</taxon>
        <taxon>Thermoprotei</taxon>
        <taxon>Sulfolobales</taxon>
        <taxon>Sulfolobaceae</taxon>
        <taxon>Stygiolobus</taxon>
    </lineage>
</organism>
<protein>
    <recommendedName>
        <fullName evidence="3">Archaeal glutamate synthase [NADPH]</fullName>
        <ecNumber evidence="3">1.4.1.13</ecNumber>
    </recommendedName>
</protein>
<evidence type="ECO:0000259" key="4">
    <source>
        <dbReference type="Pfam" id="PF01645"/>
    </source>
</evidence>
<dbReference type="Pfam" id="PF01645">
    <property type="entry name" value="Glu_synthase"/>
    <property type="match status" value="1"/>
</dbReference>
<comment type="cofactor">
    <cofactor evidence="3">
        <name>FMN</name>
        <dbReference type="ChEBI" id="CHEBI:58210"/>
    </cofactor>
</comment>
<gene>
    <name evidence="6" type="ORF">D1868_08975</name>
</gene>
<dbReference type="PANTHER" id="PTHR43819">
    <property type="entry name" value="ARCHAEAL-TYPE GLUTAMATE SYNTHASE [NADPH]"/>
    <property type="match status" value="1"/>
</dbReference>
<keyword evidence="3" id="KW-0028">Amino-acid biosynthesis</keyword>
<dbReference type="PANTHER" id="PTHR43819:SF1">
    <property type="entry name" value="ARCHAEAL-TYPE GLUTAMATE SYNTHASE [NADPH]"/>
    <property type="match status" value="1"/>
</dbReference>
<evidence type="ECO:0000256" key="3">
    <source>
        <dbReference type="PIRNR" id="PIRNR006429"/>
    </source>
</evidence>
<keyword evidence="3" id="KW-0288">FMN</keyword>
<reference evidence="6 7" key="1">
    <citation type="submission" date="2019-10" db="EMBL/GenBank/DDBJ databases">
        <title>Genome Sequences from Six Type Strain Members of the Archaeal Family Sulfolobaceae: Acidianus ambivalens, Acidianus infernus, Metallosphaera prunae, Stygiolobus azoricus, Sulfolobus metallicus, and Sulfurisphaera ohwakuensis.</title>
        <authorList>
            <person name="Counts J.A."/>
            <person name="Kelly R.M."/>
        </authorList>
    </citation>
    <scope>NUCLEOTIDE SEQUENCE [LARGE SCALE GENOMIC DNA]</scope>
    <source>
        <strain evidence="6 7">FC6</strain>
    </source>
</reference>
<dbReference type="EC" id="1.4.1.13" evidence="3"/>
<dbReference type="Proteomes" id="UP000423396">
    <property type="component" value="Chromosome"/>
</dbReference>
<feature type="domain" description="Glutamate synthase central-N" evidence="5">
    <location>
        <begin position="425"/>
        <end position="487"/>
    </location>
</feature>
<proteinExistence type="inferred from homology"/>
<dbReference type="Pfam" id="PF04898">
    <property type="entry name" value="Glu_syn_central"/>
    <property type="match status" value="1"/>
</dbReference>
<accession>A0A650CQP0</accession>
<dbReference type="InterPro" id="IPR002932">
    <property type="entry name" value="Glu_synthdom"/>
</dbReference>
<dbReference type="EMBL" id="CP045483">
    <property type="protein sequence ID" value="QGR20108.1"/>
    <property type="molecule type" value="Genomic_DNA"/>
</dbReference>
<dbReference type="PIRSF" id="PIRSF006429">
    <property type="entry name" value="GOGAT_lg_2"/>
    <property type="match status" value="1"/>
</dbReference>
<dbReference type="SUPFAM" id="SSF51395">
    <property type="entry name" value="FMN-linked oxidoreductases"/>
    <property type="match status" value="3"/>
</dbReference>
<dbReference type="RefSeq" id="WP_156007557.1">
    <property type="nucleotide sequence ID" value="NZ_CP045483.1"/>
</dbReference>
<dbReference type="GO" id="GO:0004355">
    <property type="term" value="F:glutamate synthase (NADPH) activity"/>
    <property type="evidence" value="ECO:0007669"/>
    <property type="project" value="UniProtKB-EC"/>
</dbReference>
<dbReference type="CDD" id="cd02808">
    <property type="entry name" value="GltS_FMN"/>
    <property type="match status" value="1"/>
</dbReference>
<comment type="similarity">
    <text evidence="1 3">Belongs to the glutamate synthase family.</text>
</comment>
<dbReference type="InterPro" id="IPR006982">
    <property type="entry name" value="Glu_synth_centr_N"/>
</dbReference>
<sequence length="713" mass="77459">MLIIKDYIPLPKQLDGEFWNIERIEHIRKLALTGKPYKIFPDWGNSLRILDRVRFKIEKSTLRENPSSDTSTEIAGIYMSAPLYLGDMSYGALSGNPNIVIAKAADYTQTLAGTGEGGLHPEVAKYKRIFVQWASARFGVDYDVLSHGAAVVIKIGQGAKPGIGGHLPGSKVTEPISMTRRIPVGIDAISPAPHHDIYSIEDLGQRIEALKEATGKPVFVKVAATNYIPYIVSGVARMGADGVIIDGHGAGTGATPVVIRDNVGIPIELAVAISDRVLREQSMRDKFTIIAAGRVADATDAAKLIALGADVVSIGTGALIAMGCAMVHKCHIGSCPSALTNKIDGTRELDMEFGFKTLTNYIRGFTLELANILENLGLSSLKELKNRRDLLVGKGLSRETLEVLGIEGEEEELPPKLGELWSKRRKVYLHELINKGEPVITSMGSTAPPDVEKPARIVDWLRSDGAQVTRPSIDPYREDIDTSFYLAQGRFYLSLPIIFDVTDAQSEVREALSWAALALSSGVFSLETDIRYSEVSITSDGKGAMTWSQDYKPFTYVCLPSSSEAIEEVMELKGVLGFIFNEDIGNEDLEIVISEVDTKLKEMGVRKKFDLIAKSSRIRDSGDVFKFVALGADSVIMSHKVLDVAIGEGSRSGLKDKAFNLIAGFKKEIALLAGAAGVYSVQSSLTGNRELLRAVNLNSYVLKKLRVKVAGSL</sequence>
<keyword evidence="3" id="KW-0314">Glutamate biosynthesis</keyword>
<evidence type="ECO:0000256" key="1">
    <source>
        <dbReference type="ARBA" id="ARBA00009716"/>
    </source>
</evidence>
<dbReference type="InterPro" id="IPR043578">
    <property type="entry name" value="GltB_archl_type"/>
</dbReference>
<dbReference type="InterPro" id="IPR024188">
    <property type="entry name" value="GltB"/>
</dbReference>